<reference evidence="2 3" key="1">
    <citation type="journal article" date="2016" name="PLoS Pathog.">
        <title>Biosynthesis of antibiotic leucinostatins in bio-control fungus Purpureocillium lilacinum and their inhibition on phytophthora revealed by genome mining.</title>
        <authorList>
            <person name="Wang G."/>
            <person name="Liu Z."/>
            <person name="Lin R."/>
            <person name="Li E."/>
            <person name="Mao Z."/>
            <person name="Ling J."/>
            <person name="Yang Y."/>
            <person name="Yin W.B."/>
            <person name="Xie B."/>
        </authorList>
    </citation>
    <scope>NUCLEOTIDE SEQUENCE [LARGE SCALE GENOMIC DNA]</scope>
    <source>
        <strain evidence="2">170</strain>
    </source>
</reference>
<sequence length="639" mass="73158">MDSFTYTNLQSKNSFRLILLQPGQPNDTLQCLIQTHDATTSPPYEALSYVWGESSQTHPLTCHGKKLLITSTLDSALRRLRLPNAPRSLWVDQLCINQTDLDERTQQVQLMRTIYSQAEKVLIWLGNDPDNRSPGAKTLINRINAVWNDHIGSLRFPSNDQLTQRGLPTHDDPCWKDLEAMLNLPYFQRIWIVQECRLASNLTLLWGTQHIPWMHFYHTYNWIASNSGSYQAPGVSLNIHSEILFSSSNCDDPDFSDDHDWLHILKATRMHGATDPRDKVYGLLGLFGEKAASIIPDYRKPPIQVFADFATRMISQMDSLKLLSFAQLAKDDVFPLWAPRWEWDLHGDMTYKPFEHYDFHASKNLHPVTKPSLRWDILPLKGILIDEIECTTVPLTDGIVNQSTENLITQAWNLLDAQKSVIQSKHTTPHSLITTLVWTLTAGQAMYPHILMYKPAEKTHLLDFAAHLANHLLDKMDQDDETLKQGGCLRKILELALLARKAYHEDTTPDPIPESSRKWIHETMTWAHDEQTAELAMSTFDKVGIDEEAHHRYQTMLWCVVPWRRIFTTKQGYVGLGAHGIQPGDKICVLFGGATPYVVRPDGDEYLFKGECYVRGLMDGEAISAWEGGELEEQWFYLR</sequence>
<dbReference type="Pfam" id="PF26639">
    <property type="entry name" value="Het-6_barrel"/>
    <property type="match status" value="1"/>
</dbReference>
<evidence type="ECO:0000259" key="1">
    <source>
        <dbReference type="Pfam" id="PF06985"/>
    </source>
</evidence>
<dbReference type="PANTHER" id="PTHR24148:SF64">
    <property type="entry name" value="HETEROKARYON INCOMPATIBILITY DOMAIN-CONTAINING PROTEIN"/>
    <property type="match status" value="1"/>
</dbReference>
<dbReference type="RefSeq" id="XP_018140077.1">
    <property type="nucleotide sequence ID" value="XM_018285935.1"/>
</dbReference>
<dbReference type="PANTHER" id="PTHR24148">
    <property type="entry name" value="ANKYRIN REPEAT DOMAIN-CONTAINING PROTEIN 39 HOMOLOG-RELATED"/>
    <property type="match status" value="1"/>
</dbReference>
<evidence type="ECO:0000313" key="2">
    <source>
        <dbReference type="EMBL" id="OAQ62373.1"/>
    </source>
</evidence>
<dbReference type="STRING" id="1380566.A0A179FBB9"/>
<dbReference type="KEGG" id="pchm:VFPPC_06999"/>
<dbReference type="Proteomes" id="UP000078397">
    <property type="component" value="Unassembled WGS sequence"/>
</dbReference>
<comment type="caution">
    <text evidence="2">The sequence shown here is derived from an EMBL/GenBank/DDBJ whole genome shotgun (WGS) entry which is preliminary data.</text>
</comment>
<protein>
    <submittedName>
        <fullName evidence="2">Heterokaryon incompatibility protein</fullName>
    </submittedName>
</protein>
<gene>
    <name evidence="2" type="ORF">VFPPC_06999</name>
</gene>
<feature type="domain" description="Heterokaryon incompatibility" evidence="1">
    <location>
        <begin position="44"/>
        <end position="195"/>
    </location>
</feature>
<dbReference type="Pfam" id="PF06985">
    <property type="entry name" value="HET"/>
    <property type="match status" value="1"/>
</dbReference>
<evidence type="ECO:0000313" key="3">
    <source>
        <dbReference type="Proteomes" id="UP000078397"/>
    </source>
</evidence>
<name>A0A179FBB9_METCM</name>
<dbReference type="GeneID" id="28849929"/>
<proteinExistence type="predicted"/>
<dbReference type="OrthoDB" id="4939761at2759"/>
<accession>A0A179FBB9</accession>
<keyword evidence="3" id="KW-1185">Reference proteome</keyword>
<dbReference type="InterPro" id="IPR052895">
    <property type="entry name" value="HetReg/Transcr_Mod"/>
</dbReference>
<dbReference type="EMBL" id="LSBJ02000007">
    <property type="protein sequence ID" value="OAQ62373.1"/>
    <property type="molecule type" value="Genomic_DNA"/>
</dbReference>
<dbReference type="AlphaFoldDB" id="A0A179FBB9"/>
<organism evidence="2 3">
    <name type="scientific">Pochonia chlamydosporia 170</name>
    <dbReference type="NCBI Taxonomy" id="1380566"/>
    <lineage>
        <taxon>Eukaryota</taxon>
        <taxon>Fungi</taxon>
        <taxon>Dikarya</taxon>
        <taxon>Ascomycota</taxon>
        <taxon>Pezizomycotina</taxon>
        <taxon>Sordariomycetes</taxon>
        <taxon>Hypocreomycetidae</taxon>
        <taxon>Hypocreales</taxon>
        <taxon>Clavicipitaceae</taxon>
        <taxon>Pochonia</taxon>
    </lineage>
</organism>
<dbReference type="InterPro" id="IPR010730">
    <property type="entry name" value="HET"/>
</dbReference>